<dbReference type="PANTHER" id="PTHR30600">
    <property type="entry name" value="CYTOCHROME C PEROXIDASE-RELATED"/>
    <property type="match status" value="1"/>
</dbReference>
<dbReference type="InterPro" id="IPR009056">
    <property type="entry name" value="Cyt_c-like_dom"/>
</dbReference>
<keyword evidence="2 4" id="KW-0479">Metal-binding</keyword>
<protein>
    <submittedName>
        <fullName evidence="6">Di-haem oxidoreductase, putative peroxidase</fullName>
    </submittedName>
</protein>
<evidence type="ECO:0000256" key="3">
    <source>
        <dbReference type="ARBA" id="ARBA00023004"/>
    </source>
</evidence>
<name>A0A1G8JDJ2_9BACI</name>
<dbReference type="RefSeq" id="WP_091585096.1">
    <property type="nucleotide sequence ID" value="NZ_FNDU01000006.1"/>
</dbReference>
<feature type="domain" description="Cytochrome c" evidence="5">
    <location>
        <begin position="451"/>
        <end position="654"/>
    </location>
</feature>
<dbReference type="Proteomes" id="UP000199017">
    <property type="component" value="Unassembled WGS sequence"/>
</dbReference>
<evidence type="ECO:0000313" key="6">
    <source>
        <dbReference type="EMBL" id="SDI29121.1"/>
    </source>
</evidence>
<reference evidence="6 7" key="1">
    <citation type="submission" date="2016-10" db="EMBL/GenBank/DDBJ databases">
        <authorList>
            <person name="de Groot N.N."/>
        </authorList>
    </citation>
    <scope>NUCLEOTIDE SEQUENCE [LARGE SCALE GENOMIC DNA]</scope>
    <source>
        <strain evidence="7">P4B,CCM 7963,CECT 7998,DSM 25260,IBRC-M 10614,KCTC 13821</strain>
    </source>
</reference>
<keyword evidence="7" id="KW-1185">Reference proteome</keyword>
<proteinExistence type="predicted"/>
<keyword evidence="1 4" id="KW-0349">Heme</keyword>
<dbReference type="GO" id="GO:0046872">
    <property type="term" value="F:metal ion binding"/>
    <property type="evidence" value="ECO:0007669"/>
    <property type="project" value="UniProtKB-KW"/>
</dbReference>
<accession>A0A1G8JDJ2</accession>
<evidence type="ECO:0000259" key="5">
    <source>
        <dbReference type="PROSITE" id="PS51007"/>
    </source>
</evidence>
<keyword evidence="6" id="KW-0560">Oxidoreductase</keyword>
<dbReference type="EMBL" id="FNDU01000006">
    <property type="protein sequence ID" value="SDI29121.1"/>
    <property type="molecule type" value="Genomic_DNA"/>
</dbReference>
<dbReference type="OrthoDB" id="9772811at2"/>
<evidence type="ECO:0000256" key="1">
    <source>
        <dbReference type="ARBA" id="ARBA00022617"/>
    </source>
</evidence>
<dbReference type="Gene3D" id="1.10.760.10">
    <property type="entry name" value="Cytochrome c-like domain"/>
    <property type="match status" value="1"/>
</dbReference>
<organism evidence="6 7">
    <name type="scientific">Alteribacillus bidgolensis</name>
    <dbReference type="NCBI Taxonomy" id="930129"/>
    <lineage>
        <taxon>Bacteria</taxon>
        <taxon>Bacillati</taxon>
        <taxon>Bacillota</taxon>
        <taxon>Bacilli</taxon>
        <taxon>Bacillales</taxon>
        <taxon>Bacillaceae</taxon>
        <taxon>Alteribacillus</taxon>
    </lineage>
</organism>
<evidence type="ECO:0000313" key="7">
    <source>
        <dbReference type="Proteomes" id="UP000199017"/>
    </source>
</evidence>
<evidence type="ECO:0000256" key="4">
    <source>
        <dbReference type="PROSITE-ProRule" id="PRU00433"/>
    </source>
</evidence>
<dbReference type="AlphaFoldDB" id="A0A1G8JDJ2"/>
<dbReference type="InterPro" id="IPR051395">
    <property type="entry name" value="Cytochrome_c_Peroxidase/MauG"/>
</dbReference>
<dbReference type="SUPFAM" id="SSF46626">
    <property type="entry name" value="Cytochrome c"/>
    <property type="match status" value="1"/>
</dbReference>
<dbReference type="STRING" id="930129.SAMN05216352_106152"/>
<keyword evidence="6" id="KW-0575">Peroxidase</keyword>
<keyword evidence="3 4" id="KW-0408">Iron</keyword>
<sequence>MRKKYILWTFGVIFIIFLFGGVTAFFTGHYRFAYTPSFDKVLNNEEIYKNGRPEESYNVWGESISDKEADTLRASVEGKKKLLPGEGAVKVDTDLLDLGREVFYEETFGNEVFLTDVMGILDGPISLWNMSKAALALRGKGTNNLQVELSETVKVGDQTFKKGEKIDTGLAVPKGSIMPLGMPVTLDRGKLKAGVTCAACHAQVETTTGKVVEGATNTNFNVGLLMAMASNSAAYFTHTEKKNLEAYITASSRSIENSDGKTESLPDPDQLEKDVEKTLMSWPPGFFDATIDQEANPTQVGDSFTFGDHPYSWSGMGMAGAFNGLTTLSNNVHAQGADSLAQSSISKGMFDIDKEVYIGTILQRAANKNFRYRPDSDEKPSEFLEKAAPHPNTPGVNDLVKLPTFPNVTLAAPDGLVVSSPGYRVNEQNNAVAAYQNTLVPPKPNRDQDTKTIEQGRKVFEKAGCIKCHAGRYKTNNKIIPAKEAGTNPSRAKALAGTQKVWDEAAIYSPDTPVPVPNAAKKLNIPSNNFSKKDVELAFAHNDSDGGYKVKGLAGVYWQAPYLHDGGVAVGPDKNTDLGIPGTFHNGKRPDPYNSMQALVDESLRKQVVDANHSSSELRKLNIEGSGHAFWADEKRGFSKDEQNALIEYVLQIDGEEE</sequence>
<dbReference type="GO" id="GO:0020037">
    <property type="term" value="F:heme binding"/>
    <property type="evidence" value="ECO:0007669"/>
    <property type="project" value="InterPro"/>
</dbReference>
<dbReference type="InterPro" id="IPR036909">
    <property type="entry name" value="Cyt_c-like_dom_sf"/>
</dbReference>
<evidence type="ECO:0000256" key="2">
    <source>
        <dbReference type="ARBA" id="ARBA00022723"/>
    </source>
</evidence>
<gene>
    <name evidence="6" type="ORF">SAMN05216352_106152</name>
</gene>
<dbReference type="PROSITE" id="PS51007">
    <property type="entry name" value="CYTC"/>
    <property type="match status" value="1"/>
</dbReference>
<dbReference type="GO" id="GO:0004130">
    <property type="term" value="F:cytochrome-c peroxidase activity"/>
    <property type="evidence" value="ECO:0007669"/>
    <property type="project" value="TreeGrafter"/>
</dbReference>
<dbReference type="GO" id="GO:0009055">
    <property type="term" value="F:electron transfer activity"/>
    <property type="evidence" value="ECO:0007669"/>
    <property type="project" value="InterPro"/>
</dbReference>